<dbReference type="InterPro" id="IPR029069">
    <property type="entry name" value="HotDog_dom_sf"/>
</dbReference>
<dbReference type="Pfam" id="PF13622">
    <property type="entry name" value="4HBT_3"/>
    <property type="match status" value="1"/>
</dbReference>
<dbReference type="RefSeq" id="WP_202345881.1">
    <property type="nucleotide sequence ID" value="NZ_BAAAPI010000010.1"/>
</dbReference>
<name>A0ABS1SJ50_9MICO</name>
<evidence type="ECO:0000256" key="2">
    <source>
        <dbReference type="ARBA" id="ARBA00022801"/>
    </source>
</evidence>
<evidence type="ECO:0000259" key="3">
    <source>
        <dbReference type="Pfam" id="PF02551"/>
    </source>
</evidence>
<sequence>MNTAPTPDSSAAPGNHADSQRFLAAIRLTERPAEVFDRAFEVIPQYVPWPKAYGGDSVAQAAAAALATVGDDRELHAMHSSFLRPVTIGEPVRYEVELLRDGRGYSTRHVRGFQGGKAVFLTTASFQVPEDGPVHAPAIPEVPAPESLPSSADYLRERGADTSPAGDYWAHGRSFDMRHIPGPLYVEVDGVASTHQGVWLRAFETLPDDPRTQQLALAYACDYTILEPSLRALGLHWSTPGLVTASLDHSMWFHSPARADDWVLYLQDSSGVQRGRGLNLGRFFARDGTLIATVAQEGMIRHP</sequence>
<keyword evidence="2" id="KW-0378">Hydrolase</keyword>
<keyword evidence="6" id="KW-1185">Reference proteome</keyword>
<dbReference type="InterPro" id="IPR042171">
    <property type="entry name" value="Acyl-CoA_hotdog"/>
</dbReference>
<evidence type="ECO:0000259" key="4">
    <source>
        <dbReference type="Pfam" id="PF13622"/>
    </source>
</evidence>
<dbReference type="CDD" id="cd03444">
    <property type="entry name" value="Thioesterase_II_repeat1"/>
    <property type="match status" value="1"/>
</dbReference>
<comment type="similarity">
    <text evidence="1">Belongs to the C/M/P thioester hydrolase family.</text>
</comment>
<feature type="domain" description="Acyl-CoA thioesterase-like N-terminal HotDog" evidence="4">
    <location>
        <begin position="48"/>
        <end position="127"/>
    </location>
</feature>
<dbReference type="Proteomes" id="UP001645859">
    <property type="component" value="Unassembled WGS sequence"/>
</dbReference>
<evidence type="ECO:0000256" key="1">
    <source>
        <dbReference type="ARBA" id="ARBA00006538"/>
    </source>
</evidence>
<dbReference type="InterPro" id="IPR025652">
    <property type="entry name" value="TesB_C"/>
</dbReference>
<dbReference type="InterPro" id="IPR049449">
    <property type="entry name" value="TesB_ACOT8-like_N"/>
</dbReference>
<reference evidence="5 6" key="1">
    <citation type="submission" date="2018-09" db="EMBL/GenBank/DDBJ databases">
        <title>Comparative genomics of Leucobacter spp.</title>
        <authorList>
            <person name="Reis A.C."/>
            <person name="Kolvenbach B.A."/>
            <person name="Corvini P.F.X."/>
            <person name="Nunes O.C."/>
        </authorList>
    </citation>
    <scope>NUCLEOTIDE SEQUENCE [LARGE SCALE GENOMIC DNA]</scope>
    <source>
        <strain evidence="5 6">TAN 31504</strain>
    </source>
</reference>
<dbReference type="Gene3D" id="2.40.160.210">
    <property type="entry name" value="Acyl-CoA thioesterase, double hotdog domain"/>
    <property type="match status" value="1"/>
</dbReference>
<dbReference type="CDD" id="cd03445">
    <property type="entry name" value="Thioesterase_II_repeat2"/>
    <property type="match status" value="1"/>
</dbReference>
<evidence type="ECO:0000313" key="5">
    <source>
        <dbReference type="EMBL" id="MBL3680603.1"/>
    </source>
</evidence>
<protein>
    <submittedName>
        <fullName evidence="5">Acyl-CoA thioesterase II</fullName>
    </submittedName>
</protein>
<dbReference type="Pfam" id="PF02551">
    <property type="entry name" value="Acyl_CoA_thio"/>
    <property type="match status" value="1"/>
</dbReference>
<organism evidence="5 6">
    <name type="scientific">Leucobacter chromiireducens subsp. solipictus</name>
    <dbReference type="NCBI Taxonomy" id="398235"/>
    <lineage>
        <taxon>Bacteria</taxon>
        <taxon>Bacillati</taxon>
        <taxon>Actinomycetota</taxon>
        <taxon>Actinomycetes</taxon>
        <taxon>Micrococcales</taxon>
        <taxon>Microbacteriaceae</taxon>
        <taxon>Leucobacter</taxon>
    </lineage>
</organism>
<feature type="domain" description="Acyl-CoA thioesterase 2 C-terminal" evidence="3">
    <location>
        <begin position="181"/>
        <end position="299"/>
    </location>
</feature>
<accession>A0ABS1SJ50</accession>
<dbReference type="InterPro" id="IPR003703">
    <property type="entry name" value="Acyl_CoA_thio"/>
</dbReference>
<dbReference type="PANTHER" id="PTHR11066">
    <property type="entry name" value="ACYL-COA THIOESTERASE"/>
    <property type="match status" value="1"/>
</dbReference>
<dbReference type="EMBL" id="QYAC01000009">
    <property type="protein sequence ID" value="MBL3680603.1"/>
    <property type="molecule type" value="Genomic_DNA"/>
</dbReference>
<comment type="caution">
    <text evidence="5">The sequence shown here is derived from an EMBL/GenBank/DDBJ whole genome shotgun (WGS) entry which is preliminary data.</text>
</comment>
<gene>
    <name evidence="5" type="ORF">D3230_15075</name>
</gene>
<evidence type="ECO:0000313" key="6">
    <source>
        <dbReference type="Proteomes" id="UP001645859"/>
    </source>
</evidence>
<dbReference type="SUPFAM" id="SSF54637">
    <property type="entry name" value="Thioesterase/thiol ester dehydrase-isomerase"/>
    <property type="match status" value="2"/>
</dbReference>
<dbReference type="PANTHER" id="PTHR11066:SF34">
    <property type="entry name" value="ACYL-COENZYME A THIOESTERASE 8"/>
    <property type="match status" value="1"/>
</dbReference>
<proteinExistence type="inferred from homology"/>